<evidence type="ECO:0000256" key="1">
    <source>
        <dbReference type="ARBA" id="ARBA00000085"/>
    </source>
</evidence>
<organism evidence="10 11">
    <name type="scientific">Litorimonas taeanensis</name>
    <dbReference type="NCBI Taxonomy" id="568099"/>
    <lineage>
        <taxon>Bacteria</taxon>
        <taxon>Pseudomonadati</taxon>
        <taxon>Pseudomonadota</taxon>
        <taxon>Alphaproteobacteria</taxon>
        <taxon>Maricaulales</taxon>
        <taxon>Robiginitomaculaceae</taxon>
    </lineage>
</organism>
<dbReference type="AlphaFoldDB" id="A0A420WD73"/>
<accession>A0A420WD73</accession>
<dbReference type="CDD" id="cd16922">
    <property type="entry name" value="HATPase_EvgS-ArcB-TorS-like"/>
    <property type="match status" value="1"/>
</dbReference>
<dbReference type="PANTHER" id="PTHR43719">
    <property type="entry name" value="TWO-COMPONENT HISTIDINE KINASE"/>
    <property type="match status" value="1"/>
</dbReference>
<dbReference type="PANTHER" id="PTHR43719:SF28">
    <property type="entry name" value="PEROXIDE STRESS-ACTIVATED HISTIDINE KINASE MAK1-RELATED"/>
    <property type="match status" value="1"/>
</dbReference>
<comment type="caution">
    <text evidence="10">The sequence shown here is derived from an EMBL/GenBank/DDBJ whole genome shotgun (WGS) entry which is preliminary data.</text>
</comment>
<reference evidence="10 11" key="1">
    <citation type="submission" date="2018-10" db="EMBL/GenBank/DDBJ databases">
        <title>Genomic Encyclopedia of Type Strains, Phase IV (KMG-IV): sequencing the most valuable type-strain genomes for metagenomic binning, comparative biology and taxonomic classification.</title>
        <authorList>
            <person name="Goeker M."/>
        </authorList>
    </citation>
    <scope>NUCLEOTIDE SEQUENCE [LARGE SCALE GENOMIC DNA]</scope>
    <source>
        <strain evidence="10 11">DSM 22008</strain>
    </source>
</reference>
<dbReference type="InterPro" id="IPR050956">
    <property type="entry name" value="2C_system_His_kinase"/>
</dbReference>
<evidence type="ECO:0000256" key="3">
    <source>
        <dbReference type="ARBA" id="ARBA00022553"/>
    </source>
</evidence>
<name>A0A420WD73_9PROT</name>
<sequence length="1010" mass="111046">MAFCQNAFIGLVATIFLTATTASLSHAQTLPSDTVESETIPTVADIARLIEDQSLVLTNSASTAEQPNTVSEAVSQIVNILPLGDRAKFSSALENLEQLAIKNENPYDEGILKLFTHYSEYFNFNRVTDNYETIVHYLEEIPETEHWLVRFHAMRLLSVTHTHNRNNALALQIAESALNLIPNEISSEAIDTRISATGLIAYLQNLQLNKEIALVNTRRLIELKLAANQPVDGIELLNNLMYSHNAWRDNEVRLYLVQTLVRLEDKYGSTSPGLSYLHASGIYIDIGQYQKAKTAAEKALSQVKHETLKTAALMNLASAHAGLGETAQARSLLKSIPESANSSAKGLYTQALIALKEGRADDALTLMNKRYDDRVKRFLMDGSNNTIELLASLENSSERQAERESALKREAALIQTRLDQQQKISRLLMALSALALSMGVIAILFARHRDKLSKMLKIKTEEAESADRMKTEFLGLVSHELRTPLNGIIGLADIMASHSSDEQTRGRAEIILDSGNILFNLIESIIDMSRLDGGKMELVAQEMSVGSIARELAIKWNKEAVAKGLTFTYHIPKTVDTHVELDPVRVSQCIDTLLSNAVRFTEQGRVHLHLDAATDPQTGQVKFSVIVADTGQGISEDVQSKLFTPFLQADASMTRKHGGSGLRLAIARAMARMMDGDVTVISREGRGSEFTLTFSGPQAVPFEQQGFEVAPFAPTKINRGERRKKIREDASADRRTIRRPQTRLNPDIGAEEYVYSALDATSQSNPSKTDLALEEPLSKIDLVTDEDSVFELTDQDEIIIDDFDALNAFASKAPAPTAPPASSPTENTDSTKAIQPAPLRKQQPLPPALADIPEMKTVIASLKNSRILIVDDVASNQDVIELMLNAAHINCYAVDNGPDALKLLEDYDFDVVIMDIRMPGMNGVETIRRIRQSGQSWANTPVLALTADAAAENNIACIEAGANVFLTKPVITKDLLIALEYLKGEAAKDQNHSASSQPRMTIDLMDKEAS</sequence>
<keyword evidence="10" id="KW-0808">Transferase</keyword>
<dbReference type="RefSeq" id="WP_121100698.1">
    <property type="nucleotide sequence ID" value="NZ_RBII01000002.1"/>
</dbReference>
<dbReference type="CDD" id="cd17546">
    <property type="entry name" value="REC_hyHK_CKI1_RcsC-like"/>
    <property type="match status" value="1"/>
</dbReference>
<feature type="transmembrane region" description="Helical" evidence="6">
    <location>
        <begin position="427"/>
        <end position="446"/>
    </location>
</feature>
<dbReference type="Gene3D" id="3.30.565.10">
    <property type="entry name" value="Histidine kinase-like ATPase, C-terminal domain"/>
    <property type="match status" value="1"/>
</dbReference>
<keyword evidence="6" id="KW-1133">Transmembrane helix</keyword>
<dbReference type="Pfam" id="PF00072">
    <property type="entry name" value="Response_reg"/>
    <property type="match status" value="1"/>
</dbReference>
<dbReference type="PRINTS" id="PR00344">
    <property type="entry name" value="BCTRLSENSOR"/>
</dbReference>
<dbReference type="Gene3D" id="1.25.40.10">
    <property type="entry name" value="Tetratricopeptide repeat domain"/>
    <property type="match status" value="1"/>
</dbReference>
<evidence type="ECO:0000256" key="6">
    <source>
        <dbReference type="SAM" id="Phobius"/>
    </source>
</evidence>
<gene>
    <name evidence="10" type="ORF">DES40_1680</name>
</gene>
<evidence type="ECO:0000259" key="8">
    <source>
        <dbReference type="PROSITE" id="PS50109"/>
    </source>
</evidence>
<feature type="domain" description="Response regulatory" evidence="9">
    <location>
        <begin position="866"/>
        <end position="983"/>
    </location>
</feature>
<dbReference type="SMART" id="SM00448">
    <property type="entry name" value="REC"/>
    <property type="match status" value="1"/>
</dbReference>
<dbReference type="EMBL" id="RBII01000002">
    <property type="protein sequence ID" value="RKQ68905.1"/>
    <property type="molecule type" value="Genomic_DNA"/>
</dbReference>
<keyword evidence="6" id="KW-0812">Transmembrane</keyword>
<feature type="modified residue" description="4-aspartylphosphate" evidence="4">
    <location>
        <position position="915"/>
    </location>
</feature>
<evidence type="ECO:0000313" key="11">
    <source>
        <dbReference type="Proteomes" id="UP000282211"/>
    </source>
</evidence>
<feature type="region of interest" description="Disordered" evidence="5">
    <location>
        <begin position="988"/>
        <end position="1010"/>
    </location>
</feature>
<dbReference type="InterPro" id="IPR011006">
    <property type="entry name" value="CheY-like_superfamily"/>
</dbReference>
<dbReference type="SMART" id="SM00387">
    <property type="entry name" value="HATPase_c"/>
    <property type="match status" value="1"/>
</dbReference>
<dbReference type="InParanoid" id="A0A420WD73"/>
<evidence type="ECO:0000256" key="4">
    <source>
        <dbReference type="PROSITE-ProRule" id="PRU00169"/>
    </source>
</evidence>
<dbReference type="Gene3D" id="1.10.287.130">
    <property type="match status" value="1"/>
</dbReference>
<dbReference type="SUPFAM" id="SSF52172">
    <property type="entry name" value="CheY-like"/>
    <property type="match status" value="1"/>
</dbReference>
<dbReference type="PROSITE" id="PS50110">
    <property type="entry name" value="RESPONSE_REGULATORY"/>
    <property type="match status" value="1"/>
</dbReference>
<evidence type="ECO:0000256" key="7">
    <source>
        <dbReference type="SAM" id="SignalP"/>
    </source>
</evidence>
<dbReference type="InterPro" id="IPR005467">
    <property type="entry name" value="His_kinase_dom"/>
</dbReference>
<keyword evidence="6" id="KW-0472">Membrane</keyword>
<dbReference type="Pfam" id="PF02518">
    <property type="entry name" value="HATPase_c"/>
    <property type="match status" value="1"/>
</dbReference>
<dbReference type="InterPro" id="IPR004358">
    <property type="entry name" value="Sig_transdc_His_kin-like_C"/>
</dbReference>
<evidence type="ECO:0000256" key="5">
    <source>
        <dbReference type="SAM" id="MobiDB-lite"/>
    </source>
</evidence>
<evidence type="ECO:0000313" key="10">
    <source>
        <dbReference type="EMBL" id="RKQ68905.1"/>
    </source>
</evidence>
<feature type="region of interest" description="Disordered" evidence="5">
    <location>
        <begin position="812"/>
        <end position="846"/>
    </location>
</feature>
<dbReference type="SUPFAM" id="SSF55874">
    <property type="entry name" value="ATPase domain of HSP90 chaperone/DNA topoisomerase II/histidine kinase"/>
    <property type="match status" value="1"/>
</dbReference>
<protein>
    <recommendedName>
        <fullName evidence="2">histidine kinase</fullName>
        <ecNumber evidence="2">2.7.13.3</ecNumber>
    </recommendedName>
</protein>
<evidence type="ECO:0000256" key="2">
    <source>
        <dbReference type="ARBA" id="ARBA00012438"/>
    </source>
</evidence>
<dbReference type="PROSITE" id="PS50109">
    <property type="entry name" value="HIS_KIN"/>
    <property type="match status" value="1"/>
</dbReference>
<evidence type="ECO:0000259" key="9">
    <source>
        <dbReference type="PROSITE" id="PS50110"/>
    </source>
</evidence>
<dbReference type="Proteomes" id="UP000282211">
    <property type="component" value="Unassembled WGS sequence"/>
</dbReference>
<feature type="signal peptide" evidence="7">
    <location>
        <begin position="1"/>
        <end position="27"/>
    </location>
</feature>
<dbReference type="SUPFAM" id="SSF47384">
    <property type="entry name" value="Homodimeric domain of signal transducing histidine kinase"/>
    <property type="match status" value="1"/>
</dbReference>
<dbReference type="CDD" id="cd00082">
    <property type="entry name" value="HisKA"/>
    <property type="match status" value="1"/>
</dbReference>
<dbReference type="SUPFAM" id="SSF48452">
    <property type="entry name" value="TPR-like"/>
    <property type="match status" value="1"/>
</dbReference>
<dbReference type="InterPro" id="IPR003594">
    <property type="entry name" value="HATPase_dom"/>
</dbReference>
<dbReference type="InterPro" id="IPR011990">
    <property type="entry name" value="TPR-like_helical_dom_sf"/>
</dbReference>
<dbReference type="SMART" id="SM00388">
    <property type="entry name" value="HisKA"/>
    <property type="match status" value="1"/>
</dbReference>
<dbReference type="OrthoDB" id="9774458at2"/>
<keyword evidence="3 4" id="KW-0597">Phosphoprotein</keyword>
<dbReference type="InterPro" id="IPR001789">
    <property type="entry name" value="Sig_transdc_resp-reg_receiver"/>
</dbReference>
<dbReference type="Pfam" id="PF00512">
    <property type="entry name" value="HisKA"/>
    <property type="match status" value="1"/>
</dbReference>
<keyword evidence="11" id="KW-1185">Reference proteome</keyword>
<dbReference type="Gene3D" id="3.40.50.2300">
    <property type="match status" value="1"/>
</dbReference>
<proteinExistence type="predicted"/>
<feature type="domain" description="Histidine kinase" evidence="8">
    <location>
        <begin position="476"/>
        <end position="698"/>
    </location>
</feature>
<keyword evidence="7" id="KW-0732">Signal</keyword>
<dbReference type="InterPro" id="IPR003661">
    <property type="entry name" value="HisK_dim/P_dom"/>
</dbReference>
<comment type="catalytic activity">
    <reaction evidence="1">
        <text>ATP + protein L-histidine = ADP + protein N-phospho-L-histidine.</text>
        <dbReference type="EC" id="2.7.13.3"/>
    </reaction>
</comment>
<dbReference type="GO" id="GO:0000155">
    <property type="term" value="F:phosphorelay sensor kinase activity"/>
    <property type="evidence" value="ECO:0007669"/>
    <property type="project" value="InterPro"/>
</dbReference>
<dbReference type="InterPro" id="IPR036890">
    <property type="entry name" value="HATPase_C_sf"/>
</dbReference>
<dbReference type="InterPro" id="IPR036097">
    <property type="entry name" value="HisK_dim/P_sf"/>
</dbReference>
<dbReference type="EC" id="2.7.13.3" evidence="2"/>
<feature type="chain" id="PRO_5019361508" description="histidine kinase" evidence="7">
    <location>
        <begin position="28"/>
        <end position="1010"/>
    </location>
</feature>
<keyword evidence="10" id="KW-0418">Kinase</keyword>